<feature type="non-terminal residue" evidence="1">
    <location>
        <position position="1"/>
    </location>
</feature>
<dbReference type="Proteomes" id="UP000054337">
    <property type="component" value="Unassembled WGS sequence"/>
</dbReference>
<keyword evidence="2" id="KW-1185">Reference proteome</keyword>
<dbReference type="EMBL" id="KI968800">
    <property type="protein sequence ID" value="EUN22874.1"/>
    <property type="molecule type" value="Genomic_DNA"/>
</dbReference>
<accession>W7E712</accession>
<protein>
    <submittedName>
        <fullName evidence="1">Uncharacterized protein</fullName>
    </submittedName>
</protein>
<organism evidence="1 2">
    <name type="scientific">Bipolaris victoriae (strain FI3)</name>
    <name type="common">Victoria blight of oats agent</name>
    <name type="synonym">Cochliobolus victoriae</name>
    <dbReference type="NCBI Taxonomy" id="930091"/>
    <lineage>
        <taxon>Eukaryota</taxon>
        <taxon>Fungi</taxon>
        <taxon>Dikarya</taxon>
        <taxon>Ascomycota</taxon>
        <taxon>Pezizomycotina</taxon>
        <taxon>Dothideomycetes</taxon>
        <taxon>Pleosporomycetidae</taxon>
        <taxon>Pleosporales</taxon>
        <taxon>Pleosporineae</taxon>
        <taxon>Pleosporaceae</taxon>
        <taxon>Bipolaris</taxon>
    </lineage>
</organism>
<evidence type="ECO:0000313" key="1">
    <source>
        <dbReference type="EMBL" id="EUN22874.1"/>
    </source>
</evidence>
<name>W7E712_BIPV3</name>
<proteinExistence type="predicted"/>
<evidence type="ECO:0000313" key="2">
    <source>
        <dbReference type="Proteomes" id="UP000054337"/>
    </source>
</evidence>
<reference evidence="1 2" key="1">
    <citation type="journal article" date="2013" name="PLoS Genet.">
        <title>Comparative genome structure, secondary metabolite, and effector coding capacity across Cochliobolus pathogens.</title>
        <authorList>
            <person name="Condon B.J."/>
            <person name="Leng Y."/>
            <person name="Wu D."/>
            <person name="Bushley K.E."/>
            <person name="Ohm R.A."/>
            <person name="Otillar R."/>
            <person name="Martin J."/>
            <person name="Schackwitz W."/>
            <person name="Grimwood J."/>
            <person name="MohdZainudin N."/>
            <person name="Xue C."/>
            <person name="Wang R."/>
            <person name="Manning V.A."/>
            <person name="Dhillon B."/>
            <person name="Tu Z.J."/>
            <person name="Steffenson B.J."/>
            <person name="Salamov A."/>
            <person name="Sun H."/>
            <person name="Lowry S."/>
            <person name="LaButti K."/>
            <person name="Han J."/>
            <person name="Copeland A."/>
            <person name="Lindquist E."/>
            <person name="Barry K."/>
            <person name="Schmutz J."/>
            <person name="Baker S.E."/>
            <person name="Ciuffetti L.M."/>
            <person name="Grigoriev I.V."/>
            <person name="Zhong S."/>
            <person name="Turgeon B.G."/>
        </authorList>
    </citation>
    <scope>NUCLEOTIDE SEQUENCE [LARGE SCALE GENOMIC DNA]</scope>
    <source>
        <strain evidence="1 2">FI3</strain>
    </source>
</reference>
<dbReference type="GeneID" id="26249742"/>
<dbReference type="RefSeq" id="XP_014552450.1">
    <property type="nucleotide sequence ID" value="XM_014696964.1"/>
</dbReference>
<dbReference type="AlphaFoldDB" id="W7E712"/>
<sequence length="57" mass="6329">NESSDQQPWVRRASPRCLYIHVNPEIGNTRQVVTVSSTMAMAKRGAAWQSLSVVGEE</sequence>
<dbReference type="HOGENOM" id="CLU_3001895_0_0_1"/>
<gene>
    <name evidence="1" type="ORF">COCVIDRAFT_110277</name>
</gene>